<organism evidence="2 3">
    <name type="scientific">Dendrobium catenatum</name>
    <dbReference type="NCBI Taxonomy" id="906689"/>
    <lineage>
        <taxon>Eukaryota</taxon>
        <taxon>Viridiplantae</taxon>
        <taxon>Streptophyta</taxon>
        <taxon>Embryophyta</taxon>
        <taxon>Tracheophyta</taxon>
        <taxon>Spermatophyta</taxon>
        <taxon>Magnoliopsida</taxon>
        <taxon>Liliopsida</taxon>
        <taxon>Asparagales</taxon>
        <taxon>Orchidaceae</taxon>
        <taxon>Epidendroideae</taxon>
        <taxon>Malaxideae</taxon>
        <taxon>Dendrobiinae</taxon>
        <taxon>Dendrobium</taxon>
    </lineage>
</organism>
<name>A0A2I0XEW3_9ASPA</name>
<dbReference type="AlphaFoldDB" id="A0A2I0XEW3"/>
<feature type="transmembrane region" description="Helical" evidence="1">
    <location>
        <begin position="79"/>
        <end position="99"/>
    </location>
</feature>
<dbReference type="Proteomes" id="UP000233837">
    <property type="component" value="Unassembled WGS sequence"/>
</dbReference>
<reference evidence="2 3" key="2">
    <citation type="journal article" date="2017" name="Nature">
        <title>The Apostasia genome and the evolution of orchids.</title>
        <authorList>
            <person name="Zhang G.Q."/>
            <person name="Liu K.W."/>
            <person name="Li Z."/>
            <person name="Lohaus R."/>
            <person name="Hsiao Y.Y."/>
            <person name="Niu S.C."/>
            <person name="Wang J.Y."/>
            <person name="Lin Y.C."/>
            <person name="Xu Q."/>
            <person name="Chen L.J."/>
            <person name="Yoshida K."/>
            <person name="Fujiwara S."/>
            <person name="Wang Z.W."/>
            <person name="Zhang Y.Q."/>
            <person name="Mitsuda N."/>
            <person name="Wang M."/>
            <person name="Liu G.H."/>
            <person name="Pecoraro L."/>
            <person name="Huang H.X."/>
            <person name="Xiao X.J."/>
            <person name="Lin M."/>
            <person name="Wu X.Y."/>
            <person name="Wu W.L."/>
            <person name="Chen Y.Y."/>
            <person name="Chang S.B."/>
            <person name="Sakamoto S."/>
            <person name="Ohme-Takagi M."/>
            <person name="Yagi M."/>
            <person name="Zeng S.J."/>
            <person name="Shen C.Y."/>
            <person name="Yeh C.M."/>
            <person name="Luo Y.B."/>
            <person name="Tsai W.C."/>
            <person name="Van de Peer Y."/>
            <person name="Liu Z.J."/>
        </authorList>
    </citation>
    <scope>NUCLEOTIDE SEQUENCE [LARGE SCALE GENOMIC DNA]</scope>
    <source>
        <tissue evidence="2">The whole plant</tissue>
    </source>
</reference>
<gene>
    <name evidence="2" type="ORF">MA16_Dca017017</name>
</gene>
<keyword evidence="1" id="KW-0472">Membrane</keyword>
<dbReference type="EMBL" id="KZ501945">
    <property type="protein sequence ID" value="PKU86456.1"/>
    <property type="molecule type" value="Genomic_DNA"/>
</dbReference>
<evidence type="ECO:0000313" key="2">
    <source>
        <dbReference type="EMBL" id="PKU86456.1"/>
    </source>
</evidence>
<accession>A0A2I0XEW3</accession>
<keyword evidence="3" id="KW-1185">Reference proteome</keyword>
<proteinExistence type="predicted"/>
<reference evidence="2 3" key="1">
    <citation type="journal article" date="2016" name="Sci. Rep.">
        <title>The Dendrobium catenatum Lindl. genome sequence provides insights into polysaccharide synthase, floral development and adaptive evolution.</title>
        <authorList>
            <person name="Zhang G.Q."/>
            <person name="Xu Q."/>
            <person name="Bian C."/>
            <person name="Tsai W.C."/>
            <person name="Yeh C.M."/>
            <person name="Liu K.W."/>
            <person name="Yoshida K."/>
            <person name="Zhang L.S."/>
            <person name="Chang S.B."/>
            <person name="Chen F."/>
            <person name="Shi Y."/>
            <person name="Su Y.Y."/>
            <person name="Zhang Y.Q."/>
            <person name="Chen L.J."/>
            <person name="Yin Y."/>
            <person name="Lin M."/>
            <person name="Huang H."/>
            <person name="Deng H."/>
            <person name="Wang Z.W."/>
            <person name="Zhu S.L."/>
            <person name="Zhao X."/>
            <person name="Deng C."/>
            <person name="Niu S.C."/>
            <person name="Huang J."/>
            <person name="Wang M."/>
            <person name="Liu G.H."/>
            <person name="Yang H.J."/>
            <person name="Xiao X.J."/>
            <person name="Hsiao Y.Y."/>
            <person name="Wu W.L."/>
            <person name="Chen Y.Y."/>
            <person name="Mitsuda N."/>
            <person name="Ohme-Takagi M."/>
            <person name="Luo Y.B."/>
            <person name="Van de Peer Y."/>
            <person name="Liu Z.J."/>
        </authorList>
    </citation>
    <scope>NUCLEOTIDE SEQUENCE [LARGE SCALE GENOMIC DNA]</scope>
    <source>
        <tissue evidence="2">The whole plant</tissue>
    </source>
</reference>
<protein>
    <submittedName>
        <fullName evidence="2">Uncharacterized protein</fullName>
    </submittedName>
</protein>
<keyword evidence="1" id="KW-0812">Transmembrane</keyword>
<feature type="transmembrane region" description="Helical" evidence="1">
    <location>
        <begin position="44"/>
        <end position="67"/>
    </location>
</feature>
<sequence>MAPWFHRLVAGFPCWVAFPVPWCFGSVRASLAFAAASSDSAWAIFPWLLGANFCGCDALFLGVIAGFSSPSFNIECEEILGLFWTEIGQFLELIWWLFWEEFQETFAYFCAIFYCCF</sequence>
<evidence type="ECO:0000256" key="1">
    <source>
        <dbReference type="SAM" id="Phobius"/>
    </source>
</evidence>
<evidence type="ECO:0000313" key="3">
    <source>
        <dbReference type="Proteomes" id="UP000233837"/>
    </source>
</evidence>
<keyword evidence="1" id="KW-1133">Transmembrane helix</keyword>